<dbReference type="EMBL" id="BLXT01008305">
    <property type="protein sequence ID" value="GFO47342.1"/>
    <property type="molecule type" value="Genomic_DNA"/>
</dbReference>
<reference evidence="1 2" key="1">
    <citation type="journal article" date="2021" name="Elife">
        <title>Chloroplast acquisition without the gene transfer in kleptoplastic sea slugs, Plakobranchus ocellatus.</title>
        <authorList>
            <person name="Maeda T."/>
            <person name="Takahashi S."/>
            <person name="Yoshida T."/>
            <person name="Shimamura S."/>
            <person name="Takaki Y."/>
            <person name="Nagai Y."/>
            <person name="Toyoda A."/>
            <person name="Suzuki Y."/>
            <person name="Arimoto A."/>
            <person name="Ishii H."/>
            <person name="Satoh N."/>
            <person name="Nishiyama T."/>
            <person name="Hasebe M."/>
            <person name="Maruyama T."/>
            <person name="Minagawa J."/>
            <person name="Obokata J."/>
            <person name="Shigenobu S."/>
        </authorList>
    </citation>
    <scope>NUCLEOTIDE SEQUENCE [LARGE SCALE GENOMIC DNA]</scope>
</reference>
<sequence>MTIAVFHNILDPSSVAALVVWRRTHSDSEDKLSAPDNRMLFNIDVAKEMMKPQLERRQAITTLPRYTKAVVDIALEPYSLDGCSTSTGTSQYDPKAWPVYHVPKKK</sequence>
<dbReference type="Proteomes" id="UP000735302">
    <property type="component" value="Unassembled WGS sequence"/>
</dbReference>
<keyword evidence="2" id="KW-1185">Reference proteome</keyword>
<name>A0AAV4DSP3_9GAST</name>
<evidence type="ECO:0000313" key="1">
    <source>
        <dbReference type="EMBL" id="GFO47342.1"/>
    </source>
</evidence>
<proteinExistence type="predicted"/>
<accession>A0AAV4DSP3</accession>
<organism evidence="1 2">
    <name type="scientific">Plakobranchus ocellatus</name>
    <dbReference type="NCBI Taxonomy" id="259542"/>
    <lineage>
        <taxon>Eukaryota</taxon>
        <taxon>Metazoa</taxon>
        <taxon>Spiralia</taxon>
        <taxon>Lophotrochozoa</taxon>
        <taxon>Mollusca</taxon>
        <taxon>Gastropoda</taxon>
        <taxon>Heterobranchia</taxon>
        <taxon>Euthyneura</taxon>
        <taxon>Panpulmonata</taxon>
        <taxon>Sacoglossa</taxon>
        <taxon>Placobranchoidea</taxon>
        <taxon>Plakobranchidae</taxon>
        <taxon>Plakobranchus</taxon>
    </lineage>
</organism>
<comment type="caution">
    <text evidence="1">The sequence shown here is derived from an EMBL/GenBank/DDBJ whole genome shotgun (WGS) entry which is preliminary data.</text>
</comment>
<protein>
    <submittedName>
        <fullName evidence="1">Uncharacterized protein</fullName>
    </submittedName>
</protein>
<dbReference type="AlphaFoldDB" id="A0AAV4DSP3"/>
<gene>
    <name evidence="1" type="ORF">PoB_007384700</name>
</gene>
<evidence type="ECO:0000313" key="2">
    <source>
        <dbReference type="Proteomes" id="UP000735302"/>
    </source>
</evidence>